<dbReference type="RefSeq" id="WP_345011376.1">
    <property type="nucleotide sequence ID" value="NZ_BAABFC010000009.1"/>
</dbReference>
<dbReference type="Pfam" id="PF02834">
    <property type="entry name" value="LigT_PEase"/>
    <property type="match status" value="1"/>
</dbReference>
<comment type="similarity">
    <text evidence="2">Belongs to the 2H phosphoesterase superfamily. ThpR family.</text>
</comment>
<feature type="active site" description="Proton acceptor" evidence="2">
    <location>
        <position position="123"/>
    </location>
</feature>
<evidence type="ECO:0000259" key="3">
    <source>
        <dbReference type="Pfam" id="PF02834"/>
    </source>
</evidence>
<feature type="domain" description="Phosphoesterase HXTX" evidence="3">
    <location>
        <begin position="17"/>
        <end position="87"/>
    </location>
</feature>
<dbReference type="SUPFAM" id="SSF55144">
    <property type="entry name" value="LigT-like"/>
    <property type="match status" value="1"/>
</dbReference>
<protein>
    <recommendedName>
        <fullName evidence="2">RNA 2',3'-cyclic phosphodiesterase</fullName>
        <shortName evidence="2">RNA 2',3'-CPDase</shortName>
        <ecNumber evidence="2">3.1.4.58</ecNumber>
    </recommendedName>
</protein>
<sequence length="173" mass="19008">MSTVHRRLFFGLDATPLSQELIALQQAWGLPARAIPAANFHLTLLFLGQCDERQYRALAAGADEILAAPLAVSLDESGWFPRAQVAWVGQDKAPAPLLALARSLHTLAQAQGLCPEPLRLRPHISLYRKAKAPPPVLACPPLQLATDQFHLYESVSTPEGVRYLSRKRFALRG</sequence>
<dbReference type="Proteomes" id="UP001501321">
    <property type="component" value="Unassembled WGS sequence"/>
</dbReference>
<dbReference type="EMBL" id="BAABFC010000009">
    <property type="protein sequence ID" value="GAA4497328.1"/>
    <property type="molecule type" value="Genomic_DNA"/>
</dbReference>
<dbReference type="EC" id="3.1.4.58" evidence="2"/>
<feature type="active site" description="Proton donor" evidence="2">
    <location>
        <position position="41"/>
    </location>
</feature>
<comment type="caution">
    <text evidence="2">Lacks conserved residue(s) required for the propagation of feature annotation.</text>
</comment>
<dbReference type="NCBIfam" id="TIGR02258">
    <property type="entry name" value="2_5_ligase"/>
    <property type="match status" value="1"/>
</dbReference>
<evidence type="ECO:0000256" key="2">
    <source>
        <dbReference type="HAMAP-Rule" id="MF_01940"/>
    </source>
</evidence>
<gene>
    <name evidence="4" type="primary">thpR</name>
    <name evidence="4" type="ORF">GCM10023095_13750</name>
</gene>
<organism evidence="4 5">
    <name type="scientific">Pseudaeromonas paramecii</name>
    <dbReference type="NCBI Taxonomy" id="2138166"/>
    <lineage>
        <taxon>Bacteria</taxon>
        <taxon>Pseudomonadati</taxon>
        <taxon>Pseudomonadota</taxon>
        <taxon>Gammaproteobacteria</taxon>
        <taxon>Aeromonadales</taxon>
        <taxon>Aeromonadaceae</taxon>
        <taxon>Pseudaeromonas</taxon>
    </lineage>
</organism>
<accession>A0ABP8Q5N0</accession>
<feature type="short sequence motif" description="HXTX 1" evidence="2">
    <location>
        <begin position="41"/>
        <end position="44"/>
    </location>
</feature>
<keyword evidence="5" id="KW-1185">Reference proteome</keyword>
<dbReference type="InterPro" id="IPR004175">
    <property type="entry name" value="RNA_CPDase"/>
</dbReference>
<dbReference type="Gene3D" id="3.90.1140.10">
    <property type="entry name" value="Cyclic phosphodiesterase"/>
    <property type="match status" value="1"/>
</dbReference>
<dbReference type="InterPro" id="IPR014051">
    <property type="entry name" value="Phosphoesterase_HXTX"/>
</dbReference>
<dbReference type="InterPro" id="IPR009097">
    <property type="entry name" value="Cyclic_Pdiesterase"/>
</dbReference>
<evidence type="ECO:0000313" key="5">
    <source>
        <dbReference type="Proteomes" id="UP001501321"/>
    </source>
</evidence>
<evidence type="ECO:0000256" key="1">
    <source>
        <dbReference type="ARBA" id="ARBA00022801"/>
    </source>
</evidence>
<dbReference type="PANTHER" id="PTHR35561:SF1">
    <property type="entry name" value="RNA 2',3'-CYCLIC PHOSPHODIESTERASE"/>
    <property type="match status" value="1"/>
</dbReference>
<comment type="function">
    <text evidence="2">Hydrolyzes RNA 2',3'-cyclic phosphodiester to an RNA 2'-phosphomonoester.</text>
</comment>
<comment type="catalytic activity">
    <reaction evidence="2">
        <text>a 3'-end 2',3'-cyclophospho-ribonucleotide-RNA + H2O = a 3'-end 2'-phospho-ribonucleotide-RNA + H(+)</text>
        <dbReference type="Rhea" id="RHEA:11828"/>
        <dbReference type="Rhea" id="RHEA-COMP:10464"/>
        <dbReference type="Rhea" id="RHEA-COMP:17353"/>
        <dbReference type="ChEBI" id="CHEBI:15377"/>
        <dbReference type="ChEBI" id="CHEBI:15378"/>
        <dbReference type="ChEBI" id="CHEBI:83064"/>
        <dbReference type="ChEBI" id="CHEBI:173113"/>
        <dbReference type="EC" id="3.1.4.58"/>
    </reaction>
</comment>
<dbReference type="HAMAP" id="MF_01940">
    <property type="entry name" value="RNA_CPDase"/>
    <property type="match status" value="1"/>
</dbReference>
<proteinExistence type="inferred from homology"/>
<comment type="caution">
    <text evidence="4">The sequence shown here is derived from an EMBL/GenBank/DDBJ whole genome shotgun (WGS) entry which is preliminary data.</text>
</comment>
<name>A0ABP8Q5N0_9GAMM</name>
<evidence type="ECO:0000313" key="4">
    <source>
        <dbReference type="EMBL" id="GAA4497328.1"/>
    </source>
</evidence>
<keyword evidence="1 2" id="KW-0378">Hydrolase</keyword>
<reference evidence="5" key="1">
    <citation type="journal article" date="2019" name="Int. J. Syst. Evol. Microbiol.">
        <title>The Global Catalogue of Microorganisms (GCM) 10K type strain sequencing project: providing services to taxonomists for standard genome sequencing and annotation.</title>
        <authorList>
            <consortium name="The Broad Institute Genomics Platform"/>
            <consortium name="The Broad Institute Genome Sequencing Center for Infectious Disease"/>
            <person name="Wu L."/>
            <person name="Ma J."/>
        </authorList>
    </citation>
    <scope>NUCLEOTIDE SEQUENCE [LARGE SCALE GENOMIC DNA]</scope>
    <source>
        <strain evidence="5">JCM 32226</strain>
    </source>
</reference>
<dbReference type="PANTHER" id="PTHR35561">
    <property type="entry name" value="RNA 2',3'-CYCLIC PHOSPHODIESTERASE"/>
    <property type="match status" value="1"/>
</dbReference>